<proteinExistence type="predicted"/>
<protein>
    <submittedName>
        <fullName evidence="2">Uncharacterized protein</fullName>
    </submittedName>
</protein>
<keyword evidence="3" id="KW-1185">Reference proteome</keyword>
<evidence type="ECO:0000256" key="1">
    <source>
        <dbReference type="SAM" id="MobiDB-lite"/>
    </source>
</evidence>
<feature type="region of interest" description="Disordered" evidence="1">
    <location>
        <begin position="174"/>
        <end position="203"/>
    </location>
</feature>
<reference evidence="2" key="1">
    <citation type="submission" date="2020-03" db="EMBL/GenBank/DDBJ databases">
        <authorList>
            <person name="Weist P."/>
        </authorList>
    </citation>
    <scope>NUCLEOTIDE SEQUENCE</scope>
</reference>
<dbReference type="Proteomes" id="UP001153269">
    <property type="component" value="Unassembled WGS sequence"/>
</dbReference>
<dbReference type="AlphaFoldDB" id="A0A9N7UV56"/>
<sequence>MAAARSLVSPLLLLWRNFSLNESSSERWIPRVDTDVFYFFLMVEILSQAAASALSAAQLGLNPAAAAQCSAAPLTHQPPSSSLKRGVGWTPCPSANCTLINTVSSPWTRVLTRVQTVTGGDSTLDSAGSHRTCLGWSMLIKRLSSREEETCHHSRFTMFGGELVHPDVIISSAARSPFGPKRSNRAPDHHDHLPPPSSAAQHSQSRGLCVASCTSVSPPSASSC</sequence>
<accession>A0A9N7UV56</accession>
<evidence type="ECO:0000313" key="2">
    <source>
        <dbReference type="EMBL" id="CAB1436862.1"/>
    </source>
</evidence>
<organism evidence="2 3">
    <name type="scientific">Pleuronectes platessa</name>
    <name type="common">European plaice</name>
    <dbReference type="NCBI Taxonomy" id="8262"/>
    <lineage>
        <taxon>Eukaryota</taxon>
        <taxon>Metazoa</taxon>
        <taxon>Chordata</taxon>
        <taxon>Craniata</taxon>
        <taxon>Vertebrata</taxon>
        <taxon>Euteleostomi</taxon>
        <taxon>Actinopterygii</taxon>
        <taxon>Neopterygii</taxon>
        <taxon>Teleostei</taxon>
        <taxon>Neoteleostei</taxon>
        <taxon>Acanthomorphata</taxon>
        <taxon>Carangaria</taxon>
        <taxon>Pleuronectiformes</taxon>
        <taxon>Pleuronectoidei</taxon>
        <taxon>Pleuronectidae</taxon>
        <taxon>Pleuronectes</taxon>
    </lineage>
</organism>
<dbReference type="EMBL" id="CADEAL010001949">
    <property type="protein sequence ID" value="CAB1436862.1"/>
    <property type="molecule type" value="Genomic_DNA"/>
</dbReference>
<name>A0A9N7UV56_PLEPL</name>
<comment type="caution">
    <text evidence="2">The sequence shown here is derived from an EMBL/GenBank/DDBJ whole genome shotgun (WGS) entry which is preliminary data.</text>
</comment>
<evidence type="ECO:0000313" key="3">
    <source>
        <dbReference type="Proteomes" id="UP001153269"/>
    </source>
</evidence>
<gene>
    <name evidence="2" type="ORF">PLEPLA_LOCUS24895</name>
</gene>